<dbReference type="InterPro" id="IPR011040">
    <property type="entry name" value="Sialidase"/>
</dbReference>
<organism evidence="3 4">
    <name type="scientific">Chitinophaga arvensicola</name>
    <dbReference type="NCBI Taxonomy" id="29529"/>
    <lineage>
        <taxon>Bacteria</taxon>
        <taxon>Pseudomonadati</taxon>
        <taxon>Bacteroidota</taxon>
        <taxon>Chitinophagia</taxon>
        <taxon>Chitinophagales</taxon>
        <taxon>Chitinophagaceae</taxon>
        <taxon>Chitinophaga</taxon>
    </lineage>
</organism>
<keyword evidence="4" id="KW-1185">Reference proteome</keyword>
<dbReference type="Pfam" id="PF13088">
    <property type="entry name" value="BNR_2"/>
    <property type="match status" value="1"/>
</dbReference>
<evidence type="ECO:0000313" key="4">
    <source>
        <dbReference type="Proteomes" id="UP000199310"/>
    </source>
</evidence>
<evidence type="ECO:0000256" key="1">
    <source>
        <dbReference type="SAM" id="SignalP"/>
    </source>
</evidence>
<gene>
    <name evidence="3" type="ORF">SAMN04488122_4046</name>
</gene>
<feature type="chain" id="PRO_5011617723" evidence="1">
    <location>
        <begin position="20"/>
        <end position="343"/>
    </location>
</feature>
<dbReference type="PANTHER" id="PTHR43752:SF2">
    <property type="entry name" value="BNR_ASP-BOX REPEAT FAMILY PROTEIN"/>
    <property type="match status" value="1"/>
</dbReference>
<accession>A0A1I0S8D6</accession>
<name>A0A1I0S8D6_9BACT</name>
<dbReference type="InterPro" id="IPR036278">
    <property type="entry name" value="Sialidase_sf"/>
</dbReference>
<evidence type="ECO:0000313" key="3">
    <source>
        <dbReference type="EMBL" id="SEW50978.1"/>
    </source>
</evidence>
<dbReference type="EMBL" id="FOJG01000002">
    <property type="protein sequence ID" value="SEW50978.1"/>
    <property type="molecule type" value="Genomic_DNA"/>
</dbReference>
<protein>
    <submittedName>
        <fullName evidence="3">Predicted neuraminidase (Sialidase)</fullName>
    </submittedName>
</protein>
<sequence length="343" mass="38040">MKMYLSLFLSAALYLPASAQTKALAVRSALIAPVPVTRTSHASTIVSLASGELMSAWFGGDDEGSKNVEIWSSRFNHNKWQPPVKLADGVINDNLRYPCWNPVLFRTRAGLLCLFYKVGPSPREWWGMARYSTDDGHTWSSPEKLPDGFLGPVRNKCIQLSDGRLLHPSSTESVKDNIWVSHMEISDSTGHHWQQVPLDCDTFGVIQPTILTHPDGRLQILMRSRQQVIAESWSSDNGASWTKVSPATLPNPNSGIDAVNLPKGGMALVYNPTRGGSKWSDGRNELRVAVSKDGVHWNDVYELEKRKGGEYSYPAIIATADGLVHITYTDNRKNIRAVTLQLK</sequence>
<feature type="signal peptide" evidence="1">
    <location>
        <begin position="1"/>
        <end position="19"/>
    </location>
</feature>
<dbReference type="Gene3D" id="2.120.10.10">
    <property type="match status" value="1"/>
</dbReference>
<dbReference type="OrthoDB" id="41724at2"/>
<dbReference type="CDD" id="cd15482">
    <property type="entry name" value="Sialidase_non-viral"/>
    <property type="match status" value="1"/>
</dbReference>
<keyword evidence="1" id="KW-0732">Signal</keyword>
<dbReference type="PANTHER" id="PTHR43752">
    <property type="entry name" value="BNR/ASP-BOX REPEAT FAMILY PROTEIN"/>
    <property type="match status" value="1"/>
</dbReference>
<dbReference type="Proteomes" id="UP000199310">
    <property type="component" value="Unassembled WGS sequence"/>
</dbReference>
<evidence type="ECO:0000259" key="2">
    <source>
        <dbReference type="Pfam" id="PF13088"/>
    </source>
</evidence>
<dbReference type="AlphaFoldDB" id="A0A1I0S8D6"/>
<reference evidence="4" key="1">
    <citation type="submission" date="2016-10" db="EMBL/GenBank/DDBJ databases">
        <authorList>
            <person name="Varghese N."/>
            <person name="Submissions S."/>
        </authorList>
    </citation>
    <scope>NUCLEOTIDE SEQUENCE [LARGE SCALE GENOMIC DNA]</scope>
    <source>
        <strain evidence="4">DSM 3695</strain>
    </source>
</reference>
<dbReference type="RefSeq" id="WP_089897411.1">
    <property type="nucleotide sequence ID" value="NZ_FOJG01000002.1"/>
</dbReference>
<feature type="domain" description="Sialidase" evidence="2">
    <location>
        <begin position="51"/>
        <end position="326"/>
    </location>
</feature>
<dbReference type="SUPFAM" id="SSF50939">
    <property type="entry name" value="Sialidases"/>
    <property type="match status" value="1"/>
</dbReference>
<proteinExistence type="predicted"/>
<dbReference type="STRING" id="29529.SAMN04488122_4046"/>